<comment type="caution">
    <text evidence="2">The sequence shown here is derived from an EMBL/GenBank/DDBJ whole genome shotgun (WGS) entry which is preliminary data.</text>
</comment>
<sequence>MFRHDMAPETGPFTSSRRRDAPAARAGVPRDTGPRRPVPRRADVRPVAARGRFGRAALIGSGFPRVTPVPTARGEAVDPLRRRTWARGAVPRGTGAGATLRNTGPAPRGPLTPPVGR</sequence>
<evidence type="ECO:0000313" key="2">
    <source>
        <dbReference type="EMBL" id="OKH93610.1"/>
    </source>
</evidence>
<feature type="compositionally biased region" description="Pro residues" evidence="1">
    <location>
        <begin position="107"/>
        <end position="117"/>
    </location>
</feature>
<dbReference type="STRING" id="1048205.AB852_19395"/>
<protein>
    <submittedName>
        <fullName evidence="2">Uncharacterized protein</fullName>
    </submittedName>
</protein>
<evidence type="ECO:0000313" key="3">
    <source>
        <dbReference type="Proteomes" id="UP000186455"/>
    </source>
</evidence>
<evidence type="ECO:0000256" key="1">
    <source>
        <dbReference type="SAM" id="MobiDB-lite"/>
    </source>
</evidence>
<proteinExistence type="predicted"/>
<reference evidence="2 3" key="1">
    <citation type="submission" date="2015-06" db="EMBL/GenBank/DDBJ databases">
        <title>Cloning and characterization of the uncialamcin biosynthetic gene cluster.</title>
        <authorList>
            <person name="Yan X."/>
            <person name="Huang T."/>
            <person name="Ge H."/>
            <person name="Shen B."/>
        </authorList>
    </citation>
    <scope>NUCLEOTIDE SEQUENCE [LARGE SCALE GENOMIC DNA]</scope>
    <source>
        <strain evidence="2 3">DCA2648</strain>
    </source>
</reference>
<dbReference type="Proteomes" id="UP000186455">
    <property type="component" value="Unassembled WGS sequence"/>
</dbReference>
<organism evidence="2 3">
    <name type="scientific">Streptomyces uncialis</name>
    <dbReference type="NCBI Taxonomy" id="1048205"/>
    <lineage>
        <taxon>Bacteria</taxon>
        <taxon>Bacillati</taxon>
        <taxon>Actinomycetota</taxon>
        <taxon>Actinomycetes</taxon>
        <taxon>Kitasatosporales</taxon>
        <taxon>Streptomycetaceae</taxon>
        <taxon>Streptomyces</taxon>
    </lineage>
</organism>
<gene>
    <name evidence="2" type="ORF">AB852_19395</name>
</gene>
<name>A0A1Q4V7A3_9ACTN</name>
<dbReference type="AlphaFoldDB" id="A0A1Q4V7A3"/>
<dbReference type="EMBL" id="LFBV01000004">
    <property type="protein sequence ID" value="OKH93610.1"/>
    <property type="molecule type" value="Genomic_DNA"/>
</dbReference>
<feature type="region of interest" description="Disordered" evidence="1">
    <location>
        <begin position="87"/>
        <end position="117"/>
    </location>
</feature>
<keyword evidence="3" id="KW-1185">Reference proteome</keyword>
<feature type="region of interest" description="Disordered" evidence="1">
    <location>
        <begin position="1"/>
        <end position="47"/>
    </location>
</feature>
<accession>A0A1Q4V7A3</accession>